<sequence length="1369" mass="156465">MYRAEKDAPFPYSTQILSVLISLQYPDNLIMQINTGEGKGITTALLAAMQHALGQTVDVCTANKDLAERDYEEHLPFFQMLGIETSMVRAESEPGTYKVGGINYSTVSEMSLYRSRAKLEGEHLRTRDGSKVPVSLILDESDYALLDDKTLFNYATSPESGSDPFENTYAWIYPLVNEFIDSHEFANIDDKTGKVLTDEQDVIALKNFLYEHVTSNKHKILLKDISDRKLDKWINAACSAKQLKEGTDFTVQKIKRKAGEEEIELDAAIPLIDNIPQPGSSYSNGVHQFLHARLQAGKKTARFPIDAEMLFVASESAKNFVDYYNRKDGRIVGISGTVGTLVELKEQNAKFGLEVISIPPHNTNQRQYEPLQVKKTSEAHVQAIRDAVNDAVDEKGDRPPILMICENASEARQLLEKLKLQLEGQNIEFQLVVGDETEAQREEMTKKAGGKNVITISTSLMGRGTNIKPPKDTGLHVIQTYLDTSRTTQQIIGRSARNGMIGKYSAIYDRNNIIHRYNEDLSKLSPNEREARVKAIQKRMGEEAAVERYYVQEMDGIKNVLMKQFGKWNKLLVSLGIDDPALAKSLLAKREELITEIEDRWNKILNDSDPNNEYANPYIRRGSDGRLDHSELDKCLKKFEAEVQIMWQGYRKDLQARIPQQLREEPFNKARIGFLENVDIGNELKARKVTHHRQKRAERKEKRMAVRNLDYALDTDRAYLEFSQPTNDSVYGDPQRDYAVKSCYRQLLLVFRDVLNITGDYSLLTDEDKAKLVEFAKGKVENQTREKLAENVDFAIQLSIKYANASLTASAQSRLYPVLVSLDSVTEIAQKIPGVTVGNLAEYKETRNRFLDQSRKTVVQELLASLAWTQKKNAEYHLERGKVRSAAGEIYRAAHNYVNAKNDSEAKFKALQEVLMRHNGKLDKTFTLSMGHVPVSAVIGTAISRLSEIQSRQKIEKPEMNAPNLLKGAQEQADLKKHVKPLRETVSRILKSLPVLKSKDKKKALKSIQKEIDKMIETNQTLSVFDDVIRYLNKQSNESLKPYVARMIKQTEKCRQNYLAEHPHVSHKNLLKQQEAELRELLRANDWKGKDGDISLSAGHTGFKEFFELRVYPNGSDMFDGLGFTDVNPDSGNSQASILRDMREERKQLVKNNDESNELMIQKKICDRIVSFLDIANSGKPLIPLKLEWHMHIPEELRQTYAKLRELEQLKNFLKDFNKDPSIERLDQLRKENKIHEKLYNVLSRVIENKAIDRFIDKVDVVMQQRASEIKDQAEKIIRKCPSQDKISENQEKIQKLDQQISVLERQEEKSQKKPHLMVKRFENIAELTDFMDKAREKFPQTKSLHVESESMLKVDKFEGPSSIRGSFN</sequence>
<accession>A0A5E4PD54</accession>
<evidence type="ECO:0000313" key="9">
    <source>
        <dbReference type="EMBL" id="VVC74800.1"/>
    </source>
</evidence>
<dbReference type="GO" id="GO:0017038">
    <property type="term" value="P:protein import"/>
    <property type="evidence" value="ECO:0007669"/>
    <property type="project" value="InterPro"/>
</dbReference>
<keyword evidence="10" id="KW-1185">Reference proteome</keyword>
<keyword evidence="4" id="KW-0813">Transport</keyword>
<dbReference type="GO" id="GO:0006605">
    <property type="term" value="P:protein targeting"/>
    <property type="evidence" value="ECO:0007669"/>
    <property type="project" value="InterPro"/>
</dbReference>
<evidence type="ECO:0000256" key="5">
    <source>
        <dbReference type="ARBA" id="ARBA00023010"/>
    </source>
</evidence>
<dbReference type="EMBL" id="LR699119">
    <property type="protein sequence ID" value="VVC74800.1"/>
    <property type="molecule type" value="Genomic_DNA"/>
</dbReference>
<keyword evidence="5" id="KW-0811">Translocation</keyword>
<dbReference type="GO" id="GO:0005524">
    <property type="term" value="F:ATP binding"/>
    <property type="evidence" value="ECO:0007669"/>
    <property type="project" value="InterPro"/>
</dbReference>
<evidence type="ECO:0000259" key="8">
    <source>
        <dbReference type="PROSITE" id="PS51196"/>
    </source>
</evidence>
<dbReference type="PROSITE" id="PS51196">
    <property type="entry name" value="SECA_MOTOR_DEAD"/>
    <property type="match status" value="1"/>
</dbReference>
<proteinExistence type="predicted"/>
<dbReference type="Gene3D" id="3.40.50.300">
    <property type="entry name" value="P-loop containing nucleotide triphosphate hydrolases"/>
    <property type="match status" value="2"/>
</dbReference>
<protein>
    <submittedName>
        <fullName evidence="9">Protein translocase subunit SecA</fullName>
    </submittedName>
</protein>
<keyword evidence="3" id="KW-0997">Cell inner membrane</keyword>
<evidence type="ECO:0000256" key="6">
    <source>
        <dbReference type="SAM" id="Coils"/>
    </source>
</evidence>
<dbReference type="PANTHER" id="PTHR30612">
    <property type="entry name" value="SECA INNER MEMBRANE COMPONENT OF SEC PROTEIN SECRETION SYSTEM"/>
    <property type="match status" value="1"/>
</dbReference>
<keyword evidence="3" id="KW-0472">Membrane</keyword>
<dbReference type="Proteomes" id="UP000324194">
    <property type="component" value="Chromosome 1"/>
</dbReference>
<keyword evidence="2" id="KW-0963">Cytoplasm</keyword>
<dbReference type="PROSITE" id="PS51194">
    <property type="entry name" value="HELICASE_CTER"/>
    <property type="match status" value="1"/>
</dbReference>
<dbReference type="InterPro" id="IPR027417">
    <property type="entry name" value="P-loop_NTPase"/>
</dbReference>
<feature type="domain" description="SecA family profile" evidence="8">
    <location>
        <begin position="1"/>
        <end position="537"/>
    </location>
</feature>
<name>A0A5E4PD54_9COXI</name>
<evidence type="ECO:0000313" key="10">
    <source>
        <dbReference type="Proteomes" id="UP000324194"/>
    </source>
</evidence>
<evidence type="ECO:0000256" key="1">
    <source>
        <dbReference type="ARBA" id="ARBA00022475"/>
    </source>
</evidence>
<dbReference type="Gene3D" id="3.90.1440.10">
    <property type="entry name" value="SecA, preprotein cross-linking domain"/>
    <property type="match status" value="1"/>
</dbReference>
<keyword evidence="4" id="KW-0653">Protein transport</keyword>
<organism evidence="9 10">
    <name type="scientific">Aquicella siphonis</name>
    <dbReference type="NCBI Taxonomy" id="254247"/>
    <lineage>
        <taxon>Bacteria</taxon>
        <taxon>Pseudomonadati</taxon>
        <taxon>Pseudomonadota</taxon>
        <taxon>Gammaproteobacteria</taxon>
        <taxon>Legionellales</taxon>
        <taxon>Coxiellaceae</taxon>
        <taxon>Aquicella</taxon>
    </lineage>
</organism>
<dbReference type="RefSeq" id="WP_172622677.1">
    <property type="nucleotide sequence ID" value="NZ_LR699119.1"/>
</dbReference>
<evidence type="ECO:0000259" key="7">
    <source>
        <dbReference type="PROSITE" id="PS51194"/>
    </source>
</evidence>
<dbReference type="GO" id="GO:0016020">
    <property type="term" value="C:membrane"/>
    <property type="evidence" value="ECO:0007669"/>
    <property type="project" value="InterPro"/>
</dbReference>
<keyword evidence="1" id="KW-1003">Cell membrane</keyword>
<evidence type="ECO:0000256" key="3">
    <source>
        <dbReference type="ARBA" id="ARBA00022519"/>
    </source>
</evidence>
<dbReference type="SUPFAM" id="SSF52540">
    <property type="entry name" value="P-loop containing nucleoside triphosphate hydrolases"/>
    <property type="match status" value="1"/>
</dbReference>
<feature type="coiled-coil region" evidence="6">
    <location>
        <begin position="1287"/>
        <end position="1314"/>
    </location>
</feature>
<dbReference type="InterPro" id="IPR000185">
    <property type="entry name" value="SecA"/>
</dbReference>
<keyword evidence="6" id="KW-0175">Coiled coil</keyword>
<reference evidence="9 10" key="1">
    <citation type="submission" date="2019-08" db="EMBL/GenBank/DDBJ databases">
        <authorList>
            <person name="Guy L."/>
        </authorList>
    </citation>
    <scope>NUCLEOTIDE SEQUENCE [LARGE SCALE GENOMIC DNA]</scope>
    <source>
        <strain evidence="9 10">SGT-108</strain>
    </source>
</reference>
<dbReference type="GO" id="GO:0006886">
    <property type="term" value="P:intracellular protein transport"/>
    <property type="evidence" value="ECO:0007669"/>
    <property type="project" value="InterPro"/>
</dbReference>
<dbReference type="InterPro" id="IPR014018">
    <property type="entry name" value="SecA_motor_DEAD"/>
</dbReference>
<dbReference type="KEGG" id="asip:AQUSIP_00720"/>
<dbReference type="InterPro" id="IPR011115">
    <property type="entry name" value="SecA_DEAD"/>
</dbReference>
<feature type="domain" description="Helicase C-terminal" evidence="7">
    <location>
        <begin position="383"/>
        <end position="557"/>
    </location>
</feature>
<evidence type="ECO:0000256" key="4">
    <source>
        <dbReference type="ARBA" id="ARBA00022927"/>
    </source>
</evidence>
<dbReference type="InterPro" id="IPR001650">
    <property type="entry name" value="Helicase_C-like"/>
</dbReference>
<dbReference type="PANTHER" id="PTHR30612:SF0">
    <property type="entry name" value="CHLOROPLAST PROTEIN-TRANSPORTING ATPASE"/>
    <property type="match status" value="1"/>
</dbReference>
<evidence type="ECO:0000256" key="2">
    <source>
        <dbReference type="ARBA" id="ARBA00022490"/>
    </source>
</evidence>
<dbReference type="Pfam" id="PF07517">
    <property type="entry name" value="SecA_DEAD"/>
    <property type="match status" value="1"/>
</dbReference>
<dbReference type="Pfam" id="PF00271">
    <property type="entry name" value="Helicase_C"/>
    <property type="match status" value="1"/>
</dbReference>
<gene>
    <name evidence="9" type="primary">secA_1</name>
    <name evidence="9" type="ORF">AQUSIP_00720</name>
</gene>